<keyword evidence="2" id="KW-1185">Reference proteome</keyword>
<protein>
    <submittedName>
        <fullName evidence="1">Uncharacterized protein</fullName>
    </submittedName>
</protein>
<dbReference type="AlphaFoldDB" id="A0AAQ3P704"/>
<gene>
    <name evidence="1" type="ORF">V8G54_000754</name>
</gene>
<sequence length="136" mass="15435">DFKGLNFLCILLRLHPSKGQENRVVFPRVSPRALLASASAVLNSSPWARMCILRLASRVKPFPHTSQKWRCCARSSMASSSTTFVWLGEYFDVGVSERESTSSDAATKAAPLVMRWRIAVRISLDTMFIWWCVRRV</sequence>
<evidence type="ECO:0000313" key="2">
    <source>
        <dbReference type="Proteomes" id="UP001374535"/>
    </source>
</evidence>
<reference evidence="1 2" key="1">
    <citation type="journal article" date="2023" name="Life. Sci Alliance">
        <title>Evolutionary insights into 3D genome organization and epigenetic landscape of Vigna mungo.</title>
        <authorList>
            <person name="Junaid A."/>
            <person name="Singh B."/>
            <person name="Bhatia S."/>
        </authorList>
    </citation>
    <scope>NUCLEOTIDE SEQUENCE [LARGE SCALE GENOMIC DNA]</scope>
    <source>
        <strain evidence="1">Urdbean</strain>
    </source>
</reference>
<proteinExistence type="predicted"/>
<dbReference type="EMBL" id="CP144700">
    <property type="protein sequence ID" value="WVZ22210.1"/>
    <property type="molecule type" value="Genomic_DNA"/>
</dbReference>
<organism evidence="1 2">
    <name type="scientific">Vigna mungo</name>
    <name type="common">Black gram</name>
    <name type="synonym">Phaseolus mungo</name>
    <dbReference type="NCBI Taxonomy" id="3915"/>
    <lineage>
        <taxon>Eukaryota</taxon>
        <taxon>Viridiplantae</taxon>
        <taxon>Streptophyta</taxon>
        <taxon>Embryophyta</taxon>
        <taxon>Tracheophyta</taxon>
        <taxon>Spermatophyta</taxon>
        <taxon>Magnoliopsida</taxon>
        <taxon>eudicotyledons</taxon>
        <taxon>Gunneridae</taxon>
        <taxon>Pentapetalae</taxon>
        <taxon>rosids</taxon>
        <taxon>fabids</taxon>
        <taxon>Fabales</taxon>
        <taxon>Fabaceae</taxon>
        <taxon>Papilionoideae</taxon>
        <taxon>50 kb inversion clade</taxon>
        <taxon>NPAAA clade</taxon>
        <taxon>indigoferoid/millettioid clade</taxon>
        <taxon>Phaseoleae</taxon>
        <taxon>Vigna</taxon>
    </lineage>
</organism>
<evidence type="ECO:0000313" key="1">
    <source>
        <dbReference type="EMBL" id="WVZ22210.1"/>
    </source>
</evidence>
<name>A0AAQ3P704_VIGMU</name>
<feature type="non-terminal residue" evidence="1">
    <location>
        <position position="1"/>
    </location>
</feature>
<accession>A0AAQ3P704</accession>
<dbReference type="Proteomes" id="UP001374535">
    <property type="component" value="Chromosome 1"/>
</dbReference>